<dbReference type="Pfam" id="PF00710">
    <property type="entry name" value="Asparaginase"/>
    <property type="match status" value="1"/>
</dbReference>
<dbReference type="FunFam" id="3.40.50.1170:FF:000001">
    <property type="entry name" value="L-asparaginase 2"/>
    <property type="match status" value="1"/>
</dbReference>
<feature type="binding site" evidence="5">
    <location>
        <position position="363"/>
    </location>
    <ligand>
        <name>substrate</name>
    </ligand>
</feature>
<dbReference type="SUPFAM" id="SSF53774">
    <property type="entry name" value="Glutaminase/Asparaginase"/>
    <property type="match status" value="1"/>
</dbReference>
<organism evidence="10 11">
    <name type="scientific">Besnoitia besnoiti</name>
    <name type="common">Apicomplexan protozoan</name>
    <dbReference type="NCBI Taxonomy" id="94643"/>
    <lineage>
        <taxon>Eukaryota</taxon>
        <taxon>Sar</taxon>
        <taxon>Alveolata</taxon>
        <taxon>Apicomplexa</taxon>
        <taxon>Conoidasida</taxon>
        <taxon>Coccidia</taxon>
        <taxon>Eucoccidiorida</taxon>
        <taxon>Eimeriorina</taxon>
        <taxon>Sarcocystidae</taxon>
        <taxon>Besnoitia</taxon>
    </lineage>
</organism>
<feature type="binding site" evidence="5">
    <location>
        <begin position="394"/>
        <end position="395"/>
    </location>
    <ligand>
        <name>substrate</name>
    </ligand>
</feature>
<name>A0A2A9M979_BESBE</name>
<dbReference type="PANTHER" id="PTHR11707:SF28">
    <property type="entry name" value="60 KDA LYSOPHOSPHOLIPASE"/>
    <property type="match status" value="1"/>
</dbReference>
<dbReference type="InterPro" id="IPR027473">
    <property type="entry name" value="L-asparaginase_C"/>
</dbReference>
<dbReference type="PIRSF" id="PIRSF001220">
    <property type="entry name" value="L-ASNase_gatD"/>
    <property type="match status" value="1"/>
</dbReference>
<evidence type="ECO:0000313" key="10">
    <source>
        <dbReference type="EMBL" id="PFH32177.1"/>
    </source>
</evidence>
<dbReference type="PANTHER" id="PTHR11707">
    <property type="entry name" value="L-ASPARAGINASE"/>
    <property type="match status" value="1"/>
</dbReference>
<dbReference type="KEGG" id="bbes:BESB_021180"/>
<feature type="region of interest" description="Disordered" evidence="7">
    <location>
        <begin position="133"/>
        <end position="157"/>
    </location>
</feature>
<dbReference type="GO" id="GO:0009066">
    <property type="term" value="P:aspartate family amino acid metabolic process"/>
    <property type="evidence" value="ECO:0007669"/>
    <property type="project" value="UniProtKB-ARBA"/>
</dbReference>
<evidence type="ECO:0000256" key="1">
    <source>
        <dbReference type="ARBA" id="ARBA00010518"/>
    </source>
</evidence>
<feature type="active site" evidence="6">
    <location>
        <position position="394"/>
    </location>
</feature>
<protein>
    <recommendedName>
        <fullName evidence="2">asparaginase</fullName>
        <ecNumber evidence="2">3.5.1.1</ecNumber>
    </recommendedName>
</protein>
<dbReference type="SMART" id="SM00870">
    <property type="entry name" value="Asparaginase"/>
    <property type="match status" value="1"/>
</dbReference>
<dbReference type="PROSITE" id="PS51732">
    <property type="entry name" value="ASN_GLN_ASE_3"/>
    <property type="match status" value="1"/>
</dbReference>
<dbReference type="OrthoDB" id="427002at2759"/>
<keyword evidence="11" id="KW-1185">Reference proteome</keyword>
<feature type="compositionally biased region" description="Polar residues" evidence="7">
    <location>
        <begin position="139"/>
        <end position="156"/>
    </location>
</feature>
<dbReference type="InterPro" id="IPR027475">
    <property type="entry name" value="Asparaginase/glutaminase_AS2"/>
</dbReference>
<dbReference type="EC" id="3.5.1.1" evidence="2"/>
<feature type="compositionally biased region" description="Low complexity" evidence="7">
    <location>
        <begin position="1"/>
        <end position="20"/>
    </location>
</feature>
<evidence type="ECO:0000256" key="3">
    <source>
        <dbReference type="ARBA" id="ARBA00049366"/>
    </source>
</evidence>
<dbReference type="InterPro" id="IPR040919">
    <property type="entry name" value="Asparaginase_C"/>
</dbReference>
<dbReference type="InterPro" id="IPR027474">
    <property type="entry name" value="L-asparaginase_N"/>
</dbReference>
<feature type="compositionally biased region" description="Low complexity" evidence="7">
    <location>
        <begin position="219"/>
        <end position="239"/>
    </location>
</feature>
<dbReference type="RefSeq" id="XP_029216186.1">
    <property type="nucleotide sequence ID" value="XM_029360827.1"/>
</dbReference>
<evidence type="ECO:0000256" key="2">
    <source>
        <dbReference type="ARBA" id="ARBA00012920"/>
    </source>
</evidence>
<feature type="compositionally biased region" description="Gly residues" evidence="7">
    <location>
        <begin position="262"/>
        <end position="271"/>
    </location>
</feature>
<feature type="region of interest" description="Disordered" evidence="7">
    <location>
        <begin position="71"/>
        <end position="93"/>
    </location>
</feature>
<feature type="domain" description="Asparaginase/glutaminase C-terminal" evidence="9">
    <location>
        <begin position="514"/>
        <end position="625"/>
    </location>
</feature>
<evidence type="ECO:0000256" key="5">
    <source>
        <dbReference type="PIRSR" id="PIRSR001220-2"/>
    </source>
</evidence>
<dbReference type="InterPro" id="IPR006034">
    <property type="entry name" value="Asparaginase/glutaminase-like"/>
</dbReference>
<feature type="domain" description="L-asparaginase N-terminal" evidence="8">
    <location>
        <begin position="309"/>
        <end position="495"/>
    </location>
</feature>
<evidence type="ECO:0000256" key="6">
    <source>
        <dbReference type="PROSITE-ProRule" id="PRU10100"/>
    </source>
</evidence>
<evidence type="ECO:0000256" key="4">
    <source>
        <dbReference type="PIRSR" id="PIRSR001220-1"/>
    </source>
</evidence>
<dbReference type="STRING" id="94643.A0A2A9M979"/>
<evidence type="ECO:0000259" key="8">
    <source>
        <dbReference type="Pfam" id="PF00710"/>
    </source>
</evidence>
<comment type="similarity">
    <text evidence="1">Belongs to the asparaginase 1 family.</text>
</comment>
<dbReference type="Proteomes" id="UP000224006">
    <property type="component" value="Chromosome XI"/>
</dbReference>
<dbReference type="InterPro" id="IPR036152">
    <property type="entry name" value="Asp/glu_Ase-like_sf"/>
</dbReference>
<evidence type="ECO:0000259" key="9">
    <source>
        <dbReference type="Pfam" id="PF17763"/>
    </source>
</evidence>
<comment type="caution">
    <text evidence="10">The sequence shown here is derived from an EMBL/GenBank/DDBJ whole genome shotgun (WGS) entry which is preliminary data.</text>
</comment>
<evidence type="ECO:0000313" key="11">
    <source>
        <dbReference type="Proteomes" id="UP000224006"/>
    </source>
</evidence>
<dbReference type="SFLD" id="SFLDS00057">
    <property type="entry name" value="Glutaminase/Asparaginase"/>
    <property type="match status" value="1"/>
</dbReference>
<dbReference type="InterPro" id="IPR041725">
    <property type="entry name" value="L-asparaginase_I"/>
</dbReference>
<dbReference type="CDD" id="cd08963">
    <property type="entry name" value="L-asparaginase_I"/>
    <property type="match status" value="1"/>
</dbReference>
<dbReference type="GeneID" id="40307179"/>
<dbReference type="PRINTS" id="PR00139">
    <property type="entry name" value="ASNGLNASE"/>
</dbReference>
<feature type="region of interest" description="Disordered" evidence="7">
    <location>
        <begin position="219"/>
        <end position="276"/>
    </location>
</feature>
<gene>
    <name evidence="10" type="ORF">BESB_021180</name>
</gene>
<dbReference type="PIRSF" id="PIRSF500176">
    <property type="entry name" value="L_ASNase"/>
    <property type="match status" value="1"/>
</dbReference>
<dbReference type="Gene3D" id="3.40.50.40">
    <property type="match status" value="1"/>
</dbReference>
<feature type="active site" description="O-isoaspartyl threonine intermediate" evidence="4">
    <location>
        <position position="317"/>
    </location>
</feature>
<dbReference type="GO" id="GO:0004067">
    <property type="term" value="F:asparaginase activity"/>
    <property type="evidence" value="ECO:0007669"/>
    <property type="project" value="UniProtKB-UniRule"/>
</dbReference>
<dbReference type="EMBL" id="NWUJ01000012">
    <property type="protein sequence ID" value="PFH32177.1"/>
    <property type="molecule type" value="Genomic_DNA"/>
</dbReference>
<accession>A0A2A9M979</accession>
<proteinExistence type="inferred from homology"/>
<sequence length="718" mass="75559">MDLHAASSASRSSSSPVSGSQPQELDGRSSSVCSAPSVEAGAAASALSASSGAIRGSVSAPRLYEASLAQNHQPPHWNHRPLPRTASGPGSMSQRMTVNEHTVVCLSADVTPLHLSAAITDCGLDVQELKPTRGGGSANACNKSHHASPSSYSRGSCEQDASVAPQVTPYGVGGAPVCCDLRPELPADVEPSCLAPSALFTVQGEVAEASGRGGRALSGAALAGSHRHAQPAQTPAQAADEAGRVLPGAPGEAQPRPADNPQGGGQQGGAAGACPVTTSPVPTAARLFASPNVAATGVRTTLLPDKPLVLIIITGGTICMDYGGEQSSMRPTRLAQRLQDLPELNDPNLPRFDVLEWDSLVDSSEIALPQWKLLAQQVANFYGDYDGFVILHGTDTMAYTAAALSFMLENLGKPVVMTGSMLPMMHISTDAKRNLAVSMMMAGYSQLTELVVIFGSHVLRGTRVSKVDCSRIDAFESPNFPALGSVGVDVVLHDELLLKPPVRGFRIFTRFCLNVAVVPLTPFLPVDRLRRVFEEPKRPFGVVLQLYGSGTAPGTEELLQTIKDGIESGINIVATTQCRRGSANLLAYESGVWLSNLGVINGKDLTLEACVAKLAYLMGKGYTGLPLKDLMEADIRGELTESPNKVAAVSAVLDLADATGSRSKGDDKRELSVSPMTQGVDEKVRLKTQDLGACTLYRHRVECCDRHADFQVPERTGC</sequence>
<dbReference type="VEuPathDB" id="ToxoDB:BESB_021180"/>
<dbReference type="AlphaFoldDB" id="A0A2A9M979"/>
<dbReference type="Gene3D" id="3.40.50.1170">
    <property type="entry name" value="L-asparaginase, N-terminal domain"/>
    <property type="match status" value="1"/>
</dbReference>
<comment type="catalytic activity">
    <reaction evidence="3">
        <text>L-asparagine + H2O = L-aspartate + NH4(+)</text>
        <dbReference type="Rhea" id="RHEA:21016"/>
        <dbReference type="ChEBI" id="CHEBI:15377"/>
        <dbReference type="ChEBI" id="CHEBI:28938"/>
        <dbReference type="ChEBI" id="CHEBI:29991"/>
        <dbReference type="ChEBI" id="CHEBI:58048"/>
        <dbReference type="EC" id="3.5.1.1"/>
    </reaction>
</comment>
<reference evidence="10 11" key="1">
    <citation type="submission" date="2017-09" db="EMBL/GenBank/DDBJ databases">
        <title>Genome sequencing of Besnoitia besnoiti strain Bb-Ger1.</title>
        <authorList>
            <person name="Schares G."/>
            <person name="Venepally P."/>
            <person name="Lorenzi H.A."/>
        </authorList>
    </citation>
    <scope>NUCLEOTIDE SEQUENCE [LARGE SCALE GENOMIC DNA]</scope>
    <source>
        <strain evidence="10 11">Bb-Ger1</strain>
    </source>
</reference>
<evidence type="ECO:0000256" key="7">
    <source>
        <dbReference type="SAM" id="MobiDB-lite"/>
    </source>
</evidence>
<feature type="region of interest" description="Disordered" evidence="7">
    <location>
        <begin position="1"/>
        <end position="36"/>
    </location>
</feature>
<dbReference type="Pfam" id="PF17763">
    <property type="entry name" value="Asparaginase_C"/>
    <property type="match status" value="1"/>
</dbReference>
<dbReference type="PROSITE" id="PS00917">
    <property type="entry name" value="ASN_GLN_ASE_2"/>
    <property type="match status" value="1"/>
</dbReference>
<dbReference type="InterPro" id="IPR037152">
    <property type="entry name" value="L-asparaginase_N_sf"/>
</dbReference>